<feature type="region of interest" description="Disordered" evidence="1">
    <location>
        <begin position="250"/>
        <end position="288"/>
    </location>
</feature>
<protein>
    <submittedName>
        <fullName evidence="3">REV1 protein</fullName>
    </submittedName>
</protein>
<dbReference type="InterPro" id="IPR001357">
    <property type="entry name" value="BRCT_dom"/>
</dbReference>
<dbReference type="Pfam" id="PF12738">
    <property type="entry name" value="PTCB-BRCT"/>
    <property type="match status" value="1"/>
</dbReference>
<dbReference type="OrthoDB" id="412020at2759"/>
<proteinExistence type="predicted"/>
<dbReference type="GO" id="GO:0070987">
    <property type="term" value="P:error-free translesion synthesis"/>
    <property type="evidence" value="ECO:0007669"/>
    <property type="project" value="TreeGrafter"/>
</dbReference>
<dbReference type="PROSITE" id="PS50172">
    <property type="entry name" value="BRCT"/>
    <property type="match status" value="1"/>
</dbReference>
<dbReference type="GO" id="GO:0042276">
    <property type="term" value="P:error-prone translesion synthesis"/>
    <property type="evidence" value="ECO:0007669"/>
    <property type="project" value="TreeGrafter"/>
</dbReference>
<evidence type="ECO:0000313" key="4">
    <source>
        <dbReference type="Proteomes" id="UP000649617"/>
    </source>
</evidence>
<organism evidence="3 4">
    <name type="scientific">Symbiodinium pilosum</name>
    <name type="common">Dinoflagellate</name>
    <dbReference type="NCBI Taxonomy" id="2952"/>
    <lineage>
        <taxon>Eukaryota</taxon>
        <taxon>Sar</taxon>
        <taxon>Alveolata</taxon>
        <taxon>Dinophyceae</taxon>
        <taxon>Suessiales</taxon>
        <taxon>Symbiodiniaceae</taxon>
        <taxon>Symbiodinium</taxon>
    </lineage>
</organism>
<dbReference type="GO" id="GO:0017125">
    <property type="term" value="F:deoxycytidyl transferase activity"/>
    <property type="evidence" value="ECO:0007669"/>
    <property type="project" value="TreeGrafter"/>
</dbReference>
<dbReference type="GO" id="GO:0003887">
    <property type="term" value="F:DNA-directed DNA polymerase activity"/>
    <property type="evidence" value="ECO:0007669"/>
    <property type="project" value="TreeGrafter"/>
</dbReference>
<dbReference type="AlphaFoldDB" id="A0A812VMR5"/>
<dbReference type="PANTHER" id="PTHR45990">
    <property type="entry name" value="DNA REPAIR PROTEIN REV1"/>
    <property type="match status" value="1"/>
</dbReference>
<evidence type="ECO:0000313" key="3">
    <source>
        <dbReference type="EMBL" id="CAE7641839.1"/>
    </source>
</evidence>
<feature type="domain" description="BRCT" evidence="2">
    <location>
        <begin position="86"/>
        <end position="186"/>
    </location>
</feature>
<dbReference type="Proteomes" id="UP000649617">
    <property type="component" value="Unassembled WGS sequence"/>
</dbReference>
<dbReference type="EMBL" id="CAJNIZ010042874">
    <property type="protein sequence ID" value="CAE7641839.1"/>
    <property type="molecule type" value="Genomic_DNA"/>
</dbReference>
<dbReference type="GO" id="GO:0005634">
    <property type="term" value="C:nucleus"/>
    <property type="evidence" value="ECO:0007669"/>
    <property type="project" value="TreeGrafter"/>
</dbReference>
<gene>
    <name evidence="3" type="primary">REV1</name>
    <name evidence="3" type="ORF">SPIL2461_LOCUS17004</name>
</gene>
<dbReference type="Gene3D" id="3.40.50.10190">
    <property type="entry name" value="BRCT domain"/>
    <property type="match status" value="1"/>
</dbReference>
<feature type="compositionally biased region" description="Acidic residues" evidence="1">
    <location>
        <begin position="273"/>
        <end position="288"/>
    </location>
</feature>
<evidence type="ECO:0000256" key="1">
    <source>
        <dbReference type="SAM" id="MobiDB-lite"/>
    </source>
</evidence>
<name>A0A812VMR5_SYMPI</name>
<comment type="caution">
    <text evidence="3">The sequence shown here is derived from an EMBL/GenBank/DDBJ whole genome shotgun (WGS) entry which is preliminary data.</text>
</comment>
<accession>A0A812VMR5</accession>
<keyword evidence="4" id="KW-1185">Reference proteome</keyword>
<feature type="compositionally biased region" description="Basic and acidic residues" evidence="1">
    <location>
        <begin position="8"/>
        <end position="21"/>
    </location>
</feature>
<dbReference type="InterPro" id="IPR036420">
    <property type="entry name" value="BRCT_dom_sf"/>
</dbReference>
<evidence type="ECO:0000259" key="2">
    <source>
        <dbReference type="PROSITE" id="PS50172"/>
    </source>
</evidence>
<dbReference type="SUPFAM" id="SSF52113">
    <property type="entry name" value="BRCT domain"/>
    <property type="match status" value="1"/>
</dbReference>
<sequence length="288" mass="31852">MTLHARRGSAEKGAKQDDRERWSRKRSLNNQQHGVTLSDHAEKGTWSGYWEERQRKLECQEVDAFLFGNLSSRIAGTRQDEERHPRHSEIFKDCCIYFDGRVDVGGGLSAYGLNKLARLHGAVVNPRLAKRSVTHVVCTQLSGAKERKALRDASSAHAVAQYVVQPSWITESVAAGRRLPECQFSLMMRISHRFGLNTLATSSFRSKLAKPAKKSCDNATLAVHVLSPDSPDRSRVQEVPFPAVGEKCCNHPDAWSAPSGSPARSELPATALDSEDGTQETELDTDAE</sequence>
<reference evidence="3" key="1">
    <citation type="submission" date="2021-02" db="EMBL/GenBank/DDBJ databases">
        <authorList>
            <person name="Dougan E. K."/>
            <person name="Rhodes N."/>
            <person name="Thang M."/>
            <person name="Chan C."/>
        </authorList>
    </citation>
    <scope>NUCLEOTIDE SEQUENCE</scope>
</reference>
<feature type="region of interest" description="Disordered" evidence="1">
    <location>
        <begin position="1"/>
        <end position="37"/>
    </location>
</feature>
<dbReference type="PANTHER" id="PTHR45990:SF1">
    <property type="entry name" value="DNA REPAIR PROTEIN REV1"/>
    <property type="match status" value="1"/>
</dbReference>